<feature type="region of interest" description="Disordered" evidence="1">
    <location>
        <begin position="358"/>
        <end position="380"/>
    </location>
</feature>
<organism evidence="2">
    <name type="scientific">uncultured Candidatus Melainabacteria bacterium</name>
    <dbReference type="NCBI Taxonomy" id="2682970"/>
    <lineage>
        <taxon>Bacteria</taxon>
        <taxon>Bacillati</taxon>
        <taxon>Candidatus Melainabacteria</taxon>
        <taxon>environmental samples</taxon>
    </lineage>
</organism>
<feature type="region of interest" description="Disordered" evidence="1">
    <location>
        <begin position="644"/>
        <end position="666"/>
    </location>
</feature>
<dbReference type="EMBL" id="MN577570">
    <property type="protein sequence ID" value="QGT49632.1"/>
    <property type="molecule type" value="Genomic_DNA"/>
</dbReference>
<name>A0A650EJP2_9BACT</name>
<sequence>MSVKPIIPSVNSDNNANKIKLIKQIQPPVVQVRPVQKDSVSFKGNPIVATMDFIETGGYAAAFIIQDGIGFITPRVGKGLLRGGKEKKDANGNVIIGKDGKPERELNWQLARKEFLREMITGPSAFLIPLGMLSFINKYFGTGNNVKLNYLDSMQAPFAKYVVENIDAVKNGTAAKAAFYEKVYADVIEKSINSRLPEAERMSADEIGATARDYASRQVEIEKINANKSLNKKARKEALAQIESVEDSYMKLRKSKIGGAVNELAIHMTASNGEVKGGSISELVKAMNDYFGDAVKNTKKSLKDNVNAEQIENAVKQFTRKRMGSRVLTNLGIFGTVAAFYTQIPKLYNMGMKGNPALAAEEESPSQVKKPEGAEVSKENKKDVPFTGMASMLEKTGEKVFNGKISKSISDIFELHGPIISGTAMPVLLYGFCIPPRLQHAQDKYDYGEIVVRDMTAFTALLFGAKAIARLFSDGFTKITGLALNNKNLEGRNVFQKVVDYLNPTDKRHSVLSSKQLDSKYTNLEDYKGGVNGFVEFIEQSGGNIKKAFGQDKNVKAVLDEILTDFNGKSFKDATVAEVKKALKAAHENETDLIKKFYSLFKGENGLLSKAKTCNSSFGFISTIALVPGLIIWLTDVCEKMTERRTKEDKKNSIPKLKPMTPVPSNSPTMAGFIGASVK</sequence>
<evidence type="ECO:0000313" key="2">
    <source>
        <dbReference type="EMBL" id="QGT49632.1"/>
    </source>
</evidence>
<proteinExistence type="predicted"/>
<gene>
    <name evidence="2" type="ORF">Melaina855_0190</name>
</gene>
<accession>A0A650EJP2</accession>
<protein>
    <submittedName>
        <fullName evidence="2">Uncharacterized protein</fullName>
    </submittedName>
</protein>
<evidence type="ECO:0000256" key="1">
    <source>
        <dbReference type="SAM" id="MobiDB-lite"/>
    </source>
</evidence>
<dbReference type="AlphaFoldDB" id="A0A650EJP2"/>
<feature type="compositionally biased region" description="Basic and acidic residues" evidence="1">
    <location>
        <begin position="369"/>
        <end position="380"/>
    </location>
</feature>
<reference evidence="2" key="1">
    <citation type="journal article" date="2020" name="J. ISSAAS">
        <title>Lactobacilli and other gastrointestinal microbiota of Peromyscus leucopus, reservoir host for agents of Lyme disease and other zoonoses in North America.</title>
        <authorList>
            <person name="Milovic A."/>
            <person name="Bassam K."/>
            <person name="Shao H."/>
            <person name="Chatzistamou I."/>
            <person name="Tufts D.M."/>
            <person name="Diuk-Wasser M."/>
            <person name="Barbour A.G."/>
        </authorList>
    </citation>
    <scope>NUCLEOTIDE SEQUENCE</scope>
    <source>
        <strain evidence="2">LL20</strain>
    </source>
</reference>